<dbReference type="AlphaFoldDB" id="A0AA40FBH4"/>
<dbReference type="Pfam" id="PF22251">
    <property type="entry name" value="PFF1_TM"/>
    <property type="match status" value="1"/>
</dbReference>
<keyword evidence="8 15" id="KW-0479">Metal-binding</keyword>
<dbReference type="GO" id="GO:0046872">
    <property type="term" value="F:metal ion binding"/>
    <property type="evidence" value="ECO:0007669"/>
    <property type="project" value="UniProtKB-KW"/>
</dbReference>
<feature type="transmembrane region" description="Helical" evidence="17">
    <location>
        <begin position="746"/>
        <end position="764"/>
    </location>
</feature>
<keyword evidence="10 15" id="KW-0862">Zinc</keyword>
<evidence type="ECO:0000256" key="13">
    <source>
        <dbReference type="ARBA" id="ARBA00023136"/>
    </source>
</evidence>
<evidence type="ECO:0000313" key="21">
    <source>
        <dbReference type="EMBL" id="KAK0754730.1"/>
    </source>
</evidence>
<organism evidence="21 22">
    <name type="scientific">Schizothecium vesticola</name>
    <dbReference type="NCBI Taxonomy" id="314040"/>
    <lineage>
        <taxon>Eukaryota</taxon>
        <taxon>Fungi</taxon>
        <taxon>Dikarya</taxon>
        <taxon>Ascomycota</taxon>
        <taxon>Pezizomycotina</taxon>
        <taxon>Sordariomycetes</taxon>
        <taxon>Sordariomycetidae</taxon>
        <taxon>Sordariales</taxon>
        <taxon>Schizotheciaceae</taxon>
        <taxon>Schizothecium</taxon>
    </lineage>
</organism>
<feature type="transmembrane region" description="Helical" evidence="17">
    <location>
        <begin position="776"/>
        <end position="795"/>
    </location>
</feature>
<dbReference type="InterPro" id="IPR053976">
    <property type="entry name" value="PFF1_TM"/>
</dbReference>
<evidence type="ECO:0000256" key="11">
    <source>
        <dbReference type="ARBA" id="ARBA00022989"/>
    </source>
</evidence>
<dbReference type="Pfam" id="PF22250">
    <property type="entry name" value="PFF1_C"/>
    <property type="match status" value="1"/>
</dbReference>
<evidence type="ECO:0000256" key="14">
    <source>
        <dbReference type="ARBA" id="ARBA00023180"/>
    </source>
</evidence>
<evidence type="ECO:0000259" key="20">
    <source>
        <dbReference type="Pfam" id="PF22251"/>
    </source>
</evidence>
<evidence type="ECO:0000259" key="19">
    <source>
        <dbReference type="Pfam" id="PF22250"/>
    </source>
</evidence>
<evidence type="ECO:0000256" key="9">
    <source>
        <dbReference type="ARBA" id="ARBA00022801"/>
    </source>
</evidence>
<evidence type="ECO:0000256" key="10">
    <source>
        <dbReference type="ARBA" id="ARBA00022833"/>
    </source>
</evidence>
<gene>
    <name evidence="21" type="ORF">B0T18DRAFT_316676</name>
</gene>
<evidence type="ECO:0000256" key="1">
    <source>
        <dbReference type="ARBA" id="ARBA00001947"/>
    </source>
</evidence>
<feature type="domain" description="Vacuolar membrane protease transmembrane" evidence="20">
    <location>
        <begin position="458"/>
        <end position="774"/>
    </location>
</feature>
<evidence type="ECO:0000256" key="3">
    <source>
        <dbReference type="ARBA" id="ARBA00004128"/>
    </source>
</evidence>
<accession>A0AA40FBH4</accession>
<dbReference type="EMBL" id="JAUKUD010000001">
    <property type="protein sequence ID" value="KAK0754730.1"/>
    <property type="molecule type" value="Genomic_DNA"/>
</dbReference>
<comment type="cofactor">
    <cofactor evidence="1">
        <name>Zn(2+)</name>
        <dbReference type="ChEBI" id="CHEBI:29105"/>
    </cofactor>
</comment>
<feature type="domain" description="Vacuolar membrane protease C-terminal" evidence="19">
    <location>
        <begin position="802"/>
        <end position="1022"/>
    </location>
</feature>
<evidence type="ECO:0000256" key="5">
    <source>
        <dbReference type="ARBA" id="ARBA00022554"/>
    </source>
</evidence>
<evidence type="ECO:0000256" key="15">
    <source>
        <dbReference type="RuleBase" id="RU361240"/>
    </source>
</evidence>
<comment type="caution">
    <text evidence="21">The sequence shown here is derived from an EMBL/GenBank/DDBJ whole genome shotgun (WGS) entry which is preliminary data.</text>
</comment>
<dbReference type="PANTHER" id="PTHR12147:SF58">
    <property type="entry name" value="VACUOLAR MEMBRANE PROTEASE"/>
    <property type="match status" value="1"/>
</dbReference>
<dbReference type="InterPro" id="IPR007484">
    <property type="entry name" value="Peptidase_M28"/>
</dbReference>
<evidence type="ECO:0000256" key="7">
    <source>
        <dbReference type="ARBA" id="ARBA00022692"/>
    </source>
</evidence>
<evidence type="ECO:0000256" key="8">
    <source>
        <dbReference type="ARBA" id="ARBA00022723"/>
    </source>
</evidence>
<feature type="domain" description="Peptidase M28" evidence="18">
    <location>
        <begin position="174"/>
        <end position="352"/>
    </location>
</feature>
<evidence type="ECO:0000256" key="17">
    <source>
        <dbReference type="SAM" id="Phobius"/>
    </source>
</evidence>
<keyword evidence="11 17" id="KW-1133">Transmembrane helix</keyword>
<dbReference type="CDD" id="cd03875">
    <property type="entry name" value="M28_Fxna_like"/>
    <property type="match status" value="1"/>
</dbReference>
<feature type="region of interest" description="Disordered" evidence="16">
    <location>
        <begin position="603"/>
        <end position="661"/>
    </location>
</feature>
<dbReference type="FunFam" id="3.40.630.10:FF:000057">
    <property type="entry name" value="Vacuolar membrane protease"/>
    <property type="match status" value="1"/>
</dbReference>
<feature type="transmembrane region" description="Helical" evidence="17">
    <location>
        <begin position="12"/>
        <end position="30"/>
    </location>
</feature>
<comment type="function">
    <text evidence="2">May be involved in vacuolar sorting and osmoregulation.</text>
</comment>
<dbReference type="Gene3D" id="3.40.630.10">
    <property type="entry name" value="Zn peptidases"/>
    <property type="match status" value="1"/>
</dbReference>
<comment type="similarity">
    <text evidence="4 15">Belongs to the peptidase M28 family.</text>
</comment>
<keyword evidence="7 17" id="KW-0812">Transmembrane</keyword>
<dbReference type="Proteomes" id="UP001172155">
    <property type="component" value="Unassembled WGS sequence"/>
</dbReference>
<keyword evidence="14" id="KW-0325">Glycoprotein</keyword>
<dbReference type="GO" id="GO:0008235">
    <property type="term" value="F:metalloexopeptidase activity"/>
    <property type="evidence" value="ECO:0007669"/>
    <property type="project" value="InterPro"/>
</dbReference>
<keyword evidence="9 15" id="KW-0378">Hydrolase</keyword>
<evidence type="ECO:0000256" key="12">
    <source>
        <dbReference type="ARBA" id="ARBA00023049"/>
    </source>
</evidence>
<name>A0AA40FBH4_9PEZI</name>
<keyword evidence="12 21" id="KW-0482">Metalloprotease</keyword>
<evidence type="ECO:0000256" key="4">
    <source>
        <dbReference type="ARBA" id="ARBA00010918"/>
    </source>
</evidence>
<dbReference type="PANTHER" id="PTHR12147">
    <property type="entry name" value="METALLOPEPTIDASE M28 FAMILY MEMBER"/>
    <property type="match status" value="1"/>
</dbReference>
<evidence type="ECO:0000256" key="6">
    <source>
        <dbReference type="ARBA" id="ARBA00022670"/>
    </source>
</evidence>
<keyword evidence="22" id="KW-1185">Reference proteome</keyword>
<dbReference type="Pfam" id="PF04389">
    <property type="entry name" value="Peptidase_M28"/>
    <property type="match status" value="1"/>
</dbReference>
<evidence type="ECO:0000313" key="22">
    <source>
        <dbReference type="Proteomes" id="UP001172155"/>
    </source>
</evidence>
<dbReference type="InterPro" id="IPR053975">
    <property type="entry name" value="PFF1_C"/>
</dbReference>
<dbReference type="GO" id="GO:0006508">
    <property type="term" value="P:proteolysis"/>
    <property type="evidence" value="ECO:0007669"/>
    <property type="project" value="UniProtKB-KW"/>
</dbReference>
<dbReference type="GO" id="GO:0005774">
    <property type="term" value="C:vacuolar membrane"/>
    <property type="evidence" value="ECO:0007669"/>
    <property type="project" value="UniProtKB-SubCell"/>
</dbReference>
<keyword evidence="6 15" id="KW-0645">Protease</keyword>
<protein>
    <recommendedName>
        <fullName evidence="15">Peptide hydrolase</fullName>
        <ecNumber evidence="15">3.4.-.-</ecNumber>
    </recommendedName>
</protein>
<feature type="transmembrane region" description="Helical" evidence="17">
    <location>
        <begin position="524"/>
        <end position="542"/>
    </location>
</feature>
<dbReference type="SUPFAM" id="SSF53187">
    <property type="entry name" value="Zn-dependent exopeptidases"/>
    <property type="match status" value="1"/>
</dbReference>
<keyword evidence="13 17" id="KW-0472">Membrane</keyword>
<feature type="transmembrane region" description="Helical" evidence="17">
    <location>
        <begin position="491"/>
        <end position="512"/>
    </location>
</feature>
<evidence type="ECO:0000256" key="2">
    <source>
        <dbReference type="ARBA" id="ARBA00003273"/>
    </source>
</evidence>
<reference evidence="21" key="1">
    <citation type="submission" date="2023-06" db="EMBL/GenBank/DDBJ databases">
        <title>Genome-scale phylogeny and comparative genomics of the fungal order Sordariales.</title>
        <authorList>
            <consortium name="Lawrence Berkeley National Laboratory"/>
            <person name="Hensen N."/>
            <person name="Bonometti L."/>
            <person name="Westerberg I."/>
            <person name="Brannstrom I.O."/>
            <person name="Guillou S."/>
            <person name="Cros-Aarteil S."/>
            <person name="Calhoun S."/>
            <person name="Haridas S."/>
            <person name="Kuo A."/>
            <person name="Mondo S."/>
            <person name="Pangilinan J."/>
            <person name="Riley R."/>
            <person name="LaButti K."/>
            <person name="Andreopoulos B."/>
            <person name="Lipzen A."/>
            <person name="Chen C."/>
            <person name="Yanf M."/>
            <person name="Daum C."/>
            <person name="Ng V."/>
            <person name="Clum A."/>
            <person name="Steindorff A."/>
            <person name="Ohm R."/>
            <person name="Martin F."/>
            <person name="Silar P."/>
            <person name="Natvig D."/>
            <person name="Lalanne C."/>
            <person name="Gautier V."/>
            <person name="Ament-velasquez S.L."/>
            <person name="Kruys A."/>
            <person name="Hutchinson M.I."/>
            <person name="Powell A.J."/>
            <person name="Barry K."/>
            <person name="Miller A.N."/>
            <person name="Grigoriev I.V."/>
            <person name="Debuchy R."/>
            <person name="Gladieux P."/>
            <person name="Thoren M.H."/>
            <person name="Johannesson H."/>
        </authorList>
    </citation>
    <scope>NUCLEOTIDE SEQUENCE</scope>
    <source>
        <strain evidence="21">SMH3187-1</strain>
    </source>
</reference>
<feature type="transmembrane region" description="Helical" evidence="17">
    <location>
        <begin position="460"/>
        <end position="479"/>
    </location>
</feature>
<feature type="transmembrane region" description="Helical" evidence="17">
    <location>
        <begin position="707"/>
        <end position="731"/>
    </location>
</feature>
<dbReference type="InterPro" id="IPR048024">
    <property type="entry name" value="Fxna-like_M28_dom"/>
</dbReference>
<keyword evidence="5" id="KW-0926">Vacuole</keyword>
<dbReference type="EC" id="3.4.-.-" evidence="15"/>
<feature type="transmembrane region" description="Helical" evidence="17">
    <location>
        <begin position="403"/>
        <end position="425"/>
    </location>
</feature>
<evidence type="ECO:0000259" key="18">
    <source>
        <dbReference type="Pfam" id="PF04389"/>
    </source>
</evidence>
<proteinExistence type="inferred from homology"/>
<dbReference type="InterPro" id="IPR045175">
    <property type="entry name" value="M28_fam"/>
</dbReference>
<evidence type="ECO:0000256" key="16">
    <source>
        <dbReference type="SAM" id="MobiDB-lite"/>
    </source>
</evidence>
<sequence length="1029" mass="112313">MLNPISFRRGPVTFWTTLVYLALLIPIVIINENPPPAPRQSPNGSVNLTQAWLDLTTITSKYHPYNSHYNDEVRDFLLRRVASILDENDVAWRTDGRDGPLPDESKPAVTVFNDLASNYTVIMGAGIGGVGGGNQPQVGQAAYFEGTNILVYIKGKQDDKGDFWRADVGAARRNEKGLTLVNAHYDSVSTGFGATDDGMGVVTCLQVLQHFTSPGNQPERGIIVMLNNGEEDYLYGARALGQSPLLPYIHTFLNLEGAGAGGRAILFRTTDKEVTKAYAGTSDPFGTVIGSDAFGFGFIRSATDYSVLHNIFGQRGLDLAFFKPRARYHTNQDDAAHASRDSLWHMLSAAIHTTTGLSGDTGDTFVGPRPDGARGKAANGSPSNGVWFDLFGKGFVLFGLRGMFAWSLAILIATPSILIIVTHILRKLGKYYFFASSVRVHDDPDYEPVSVRGWRGCFRFPFALTVAGALTLGSALLLKKVNPFIIYSSRYSVWAMMISLFYFSFWTIMRGANFARPSALHRGYASIWLFAIGWAILVAVTVSEDRLIVGAGYLFVALQPTLFLAALISLVELFALPKMATWGQQVREDHEAREHLFSLPQGVDAPPQLPIPRHESLRSPTAREPTFSGSILGRIDDGQPAEDEAGEAPTERTPLVGGGGTTGQIRTTFATTYRHSISALVNSARKYEDDGEPYRFEQAWSGNLPSWAWFFQFLLIGPVTIILAAQIGLMLTDAVHQTGSDGSSLLLPYVIVAAFTTLLLLPLTPFIHRVTHHVPVLLLVVFTATLIYNLAAFPFSPNNRYKAFFIQRINLDTAENKVCYTGIEHYIRPLVAGMPSASGRELTCGPGLRSDLVSCCYDGSAVPPRLSDDDTDGVPPEKGYAGLVTINATRIHGNSAQIRIDAVNTKACFIEFKTPVSRLEVEGGSGWDERFGSYPDGGVDKVKLWHRDWNKPWVVNVEWKDSSDTAVGGLGGLKSRDSGLDGTVICAWSDANKQGTIAALDEGLKFAPVWAALTKTAEGLVEGRKTFKV</sequence>
<comment type="subcellular location">
    <subcellularLocation>
        <location evidence="3">Vacuole membrane</location>
        <topology evidence="3">Multi-pass membrane protein</topology>
    </subcellularLocation>
</comment>
<feature type="transmembrane region" description="Helical" evidence="17">
    <location>
        <begin position="548"/>
        <end position="575"/>
    </location>
</feature>